<evidence type="ECO:0000256" key="3">
    <source>
        <dbReference type="PROSITE-ProRule" id="PRU00221"/>
    </source>
</evidence>
<protein>
    <submittedName>
        <fullName evidence="4">G-protein beta WD-40 repeats containing protein</fullName>
    </submittedName>
</protein>
<gene>
    <name evidence="4" type="ORF">RFI_35616</name>
</gene>
<keyword evidence="2" id="KW-0677">Repeat</keyword>
<dbReference type="InterPro" id="IPR015943">
    <property type="entry name" value="WD40/YVTN_repeat-like_dom_sf"/>
</dbReference>
<comment type="caution">
    <text evidence="4">The sequence shown here is derived from an EMBL/GenBank/DDBJ whole genome shotgun (WGS) entry which is preliminary data.</text>
</comment>
<dbReference type="PROSITE" id="PS50082">
    <property type="entry name" value="WD_REPEATS_2"/>
    <property type="match status" value="2"/>
</dbReference>
<dbReference type="PANTHER" id="PTHR14604">
    <property type="entry name" value="WD40 REPEAT PF20"/>
    <property type="match status" value="1"/>
</dbReference>
<feature type="non-terminal residue" evidence="4">
    <location>
        <position position="209"/>
    </location>
</feature>
<evidence type="ECO:0000313" key="4">
    <source>
        <dbReference type="EMBL" id="ETO01823.1"/>
    </source>
</evidence>
<accession>X6LIP8</accession>
<dbReference type="InterPro" id="IPR001680">
    <property type="entry name" value="WD40_rpt"/>
</dbReference>
<proteinExistence type="predicted"/>
<evidence type="ECO:0000313" key="5">
    <source>
        <dbReference type="Proteomes" id="UP000023152"/>
    </source>
</evidence>
<keyword evidence="5" id="KW-1185">Reference proteome</keyword>
<dbReference type="PROSITE" id="PS00678">
    <property type="entry name" value="WD_REPEATS_1"/>
    <property type="match status" value="2"/>
</dbReference>
<dbReference type="AlphaFoldDB" id="X6LIP8"/>
<name>X6LIP8_RETFI</name>
<dbReference type="InterPro" id="IPR020472">
    <property type="entry name" value="WD40_PAC1"/>
</dbReference>
<dbReference type="EMBL" id="ASPP01037318">
    <property type="protein sequence ID" value="ETO01823.1"/>
    <property type="molecule type" value="Genomic_DNA"/>
</dbReference>
<dbReference type="SUPFAM" id="SSF50978">
    <property type="entry name" value="WD40 repeat-like"/>
    <property type="match status" value="1"/>
</dbReference>
<dbReference type="PROSITE" id="PS50294">
    <property type="entry name" value="WD_REPEATS_REGION"/>
    <property type="match status" value="2"/>
</dbReference>
<dbReference type="InterPro" id="IPR036322">
    <property type="entry name" value="WD40_repeat_dom_sf"/>
</dbReference>
<dbReference type="SMART" id="SM00320">
    <property type="entry name" value="WD40"/>
    <property type="match status" value="3"/>
</dbReference>
<dbReference type="Pfam" id="PF00400">
    <property type="entry name" value="WD40"/>
    <property type="match status" value="3"/>
</dbReference>
<dbReference type="InterPro" id="IPR050995">
    <property type="entry name" value="WD-F-box_domain-protein"/>
</dbReference>
<dbReference type="Gene3D" id="2.130.10.10">
    <property type="entry name" value="YVTN repeat-like/Quinoprotein amine dehydrogenase"/>
    <property type="match status" value="1"/>
</dbReference>
<dbReference type="PRINTS" id="PR00320">
    <property type="entry name" value="GPROTEINBRPT"/>
</dbReference>
<reference evidence="4 5" key="1">
    <citation type="journal article" date="2013" name="Curr. Biol.">
        <title>The Genome of the Foraminiferan Reticulomyxa filosa.</title>
        <authorList>
            <person name="Glockner G."/>
            <person name="Hulsmann N."/>
            <person name="Schleicher M."/>
            <person name="Noegel A.A."/>
            <person name="Eichinger L."/>
            <person name="Gallinger C."/>
            <person name="Pawlowski J."/>
            <person name="Sierra R."/>
            <person name="Euteneuer U."/>
            <person name="Pillet L."/>
            <person name="Moustafa A."/>
            <person name="Platzer M."/>
            <person name="Groth M."/>
            <person name="Szafranski K."/>
            <person name="Schliwa M."/>
        </authorList>
    </citation>
    <scope>NUCLEOTIDE SEQUENCE [LARGE SCALE GENOMIC DNA]</scope>
</reference>
<evidence type="ECO:0000256" key="2">
    <source>
        <dbReference type="ARBA" id="ARBA00022737"/>
    </source>
</evidence>
<dbReference type="InterPro" id="IPR019775">
    <property type="entry name" value="WD40_repeat_CS"/>
</dbReference>
<keyword evidence="1 3" id="KW-0853">WD repeat</keyword>
<dbReference type="OrthoDB" id="1713894at2759"/>
<dbReference type="Proteomes" id="UP000023152">
    <property type="component" value="Unassembled WGS sequence"/>
</dbReference>
<dbReference type="PANTHER" id="PTHR14604:SF4">
    <property type="entry name" value="F-BOX DOMAIN-CONTAINING PROTEIN"/>
    <property type="match status" value="1"/>
</dbReference>
<feature type="repeat" description="WD" evidence="3">
    <location>
        <begin position="90"/>
        <end position="133"/>
    </location>
</feature>
<evidence type="ECO:0000256" key="1">
    <source>
        <dbReference type="ARBA" id="ARBA00022574"/>
    </source>
</evidence>
<organism evidence="4 5">
    <name type="scientific">Reticulomyxa filosa</name>
    <dbReference type="NCBI Taxonomy" id="46433"/>
    <lineage>
        <taxon>Eukaryota</taxon>
        <taxon>Sar</taxon>
        <taxon>Rhizaria</taxon>
        <taxon>Retaria</taxon>
        <taxon>Foraminifera</taxon>
        <taxon>Monothalamids</taxon>
        <taxon>Reticulomyxidae</taxon>
        <taxon>Reticulomyxa</taxon>
    </lineage>
</organism>
<feature type="repeat" description="WD" evidence="3">
    <location>
        <begin position="134"/>
        <end position="179"/>
    </location>
</feature>
<sequence>MTTINNEKQTSTQLSLVSVRSFRKTSEEEKIQIIVQHWIRILNIKLGWIHDFDKLLSIMLCCLFICFSLYATTILMFEIFYPLSKLLKTLNVHTNIVWSIDNSTLDNSQFICSGSRDNTVRVWDLENNKQIQSFNGHSGDIYCVKFSPYHNHYRSVICSSSLDRTIRFWDFKHNQQLQVFNGHTGYVAGIEFSSFSSGRYLCSGSDDKT</sequence>